<comment type="similarity">
    <text evidence="1 6">Belongs to the DNA photolyase class-1 family.</text>
</comment>
<evidence type="ECO:0000256" key="3">
    <source>
        <dbReference type="ARBA" id="ARBA00022630"/>
    </source>
</evidence>
<evidence type="ECO:0000256" key="2">
    <source>
        <dbReference type="ARBA" id="ARBA00017881"/>
    </source>
</evidence>
<dbReference type="GO" id="GO:0003677">
    <property type="term" value="F:DNA binding"/>
    <property type="evidence" value="ECO:0007669"/>
    <property type="project" value="TreeGrafter"/>
</dbReference>
<dbReference type="InterPro" id="IPR005101">
    <property type="entry name" value="Cryptochr/Photolyase_FAD-bd"/>
</dbReference>
<comment type="function">
    <text evidence="6">May have a photoreceptor function.</text>
</comment>
<evidence type="ECO:0000256" key="1">
    <source>
        <dbReference type="ARBA" id="ARBA00005862"/>
    </source>
</evidence>
<evidence type="ECO:0000313" key="8">
    <source>
        <dbReference type="EMBL" id="SKB88810.1"/>
    </source>
</evidence>
<evidence type="ECO:0000256" key="6">
    <source>
        <dbReference type="RuleBase" id="RU367151"/>
    </source>
</evidence>
<dbReference type="AlphaFoldDB" id="A0A1T5EYN7"/>
<keyword evidence="5 6" id="KW-0157">Chromophore</keyword>
<sequence>MDNRTILVWFRNDLRIHDNEILLRAIERSQRIVPVYCFDPRYFTSTKYGTKKTGVLRAAFLRENVLALQQMLQQLGGDLIIAHGYPEVVLPQIAEKYQVDEVYHHREVAYEETHISALVEEALWKMQINLRHFIGHTLYHKEDLPFPIKDIPDAFAVFKKKTERESAIRPQLGNPDAVRVPEGLDTGRLPDLTELGFDEEEIRQASQLTFKGGESVALKQMHTYLYDQPAQPDFSRLSPYIAVGALSPNTLYHAAKEAEHAMAKKRVEQIILRLLWRDYYRFMFKKHGNRFFQIDGLTGHSPEMLEDDGASFEQWKAGNTGNPAVDKGIRQLNDTGHIPYNYRIIVAAYLIQELKVNWLKGAAWFEEKLLDYGPSNNYGNWAHLAGVGSSMKDNKPIDIKKLTAQLHPKEAFAFE</sequence>
<dbReference type="OrthoDB" id="9772484at2"/>
<keyword evidence="8" id="KW-0456">Lyase</keyword>
<dbReference type="GO" id="GO:0003904">
    <property type="term" value="F:deoxyribodipyrimidine photo-lyase activity"/>
    <property type="evidence" value="ECO:0007669"/>
    <property type="project" value="TreeGrafter"/>
</dbReference>
<dbReference type="GO" id="GO:0071949">
    <property type="term" value="F:FAD binding"/>
    <property type="evidence" value="ECO:0007669"/>
    <property type="project" value="TreeGrafter"/>
</dbReference>
<keyword evidence="4 6" id="KW-0274">FAD</keyword>
<dbReference type="Gene3D" id="3.40.50.620">
    <property type="entry name" value="HUPs"/>
    <property type="match status" value="1"/>
</dbReference>
<dbReference type="Proteomes" id="UP000190541">
    <property type="component" value="Unassembled WGS sequence"/>
</dbReference>
<dbReference type="GO" id="GO:0000719">
    <property type="term" value="P:photoreactive repair"/>
    <property type="evidence" value="ECO:0007669"/>
    <property type="project" value="TreeGrafter"/>
</dbReference>
<dbReference type="InterPro" id="IPR014133">
    <property type="entry name" value="Cry_DASH"/>
</dbReference>
<name>A0A1T5EYN7_9SPHI</name>
<dbReference type="STRING" id="623280.SAMN05660226_03638"/>
<organism evidence="8 9">
    <name type="scientific">Parapedobacter luteus</name>
    <dbReference type="NCBI Taxonomy" id="623280"/>
    <lineage>
        <taxon>Bacteria</taxon>
        <taxon>Pseudomonadati</taxon>
        <taxon>Bacteroidota</taxon>
        <taxon>Sphingobacteriia</taxon>
        <taxon>Sphingobacteriales</taxon>
        <taxon>Sphingobacteriaceae</taxon>
        <taxon>Parapedobacter</taxon>
    </lineage>
</organism>
<evidence type="ECO:0000256" key="4">
    <source>
        <dbReference type="ARBA" id="ARBA00022827"/>
    </source>
</evidence>
<dbReference type="InterPro" id="IPR006050">
    <property type="entry name" value="DNA_photolyase_N"/>
</dbReference>
<dbReference type="PANTHER" id="PTHR11455">
    <property type="entry name" value="CRYPTOCHROME"/>
    <property type="match status" value="1"/>
</dbReference>
<dbReference type="Pfam" id="PF03441">
    <property type="entry name" value="FAD_binding_7"/>
    <property type="match status" value="1"/>
</dbReference>
<keyword evidence="9" id="KW-1185">Reference proteome</keyword>
<evidence type="ECO:0000259" key="7">
    <source>
        <dbReference type="PROSITE" id="PS51645"/>
    </source>
</evidence>
<keyword evidence="3 6" id="KW-0285">Flavoprotein</keyword>
<comment type="cofactor">
    <cofactor evidence="6">
        <name>FAD</name>
        <dbReference type="ChEBI" id="CHEBI:57692"/>
    </cofactor>
    <text evidence="6">Binds 1 FAD per subunit.</text>
</comment>
<evidence type="ECO:0000256" key="5">
    <source>
        <dbReference type="ARBA" id="ARBA00022991"/>
    </source>
</evidence>
<dbReference type="SUPFAM" id="SSF52425">
    <property type="entry name" value="Cryptochrome/photolyase, N-terminal domain"/>
    <property type="match status" value="1"/>
</dbReference>
<proteinExistence type="inferred from homology"/>
<dbReference type="InterPro" id="IPR036155">
    <property type="entry name" value="Crypto/Photolyase_N_sf"/>
</dbReference>
<protein>
    <recommendedName>
        <fullName evidence="2 6">Cryptochrome DASH</fullName>
    </recommendedName>
</protein>
<gene>
    <name evidence="8" type="ORF">SAMN05660226_03638</name>
</gene>
<feature type="domain" description="Photolyase/cryptochrome alpha/beta" evidence="7">
    <location>
        <begin position="4"/>
        <end position="138"/>
    </location>
</feature>
<dbReference type="InterPro" id="IPR036134">
    <property type="entry name" value="Crypto/Photolyase_FAD-like_sf"/>
</dbReference>
<dbReference type="EMBL" id="FUYS01000012">
    <property type="protein sequence ID" value="SKB88810.1"/>
    <property type="molecule type" value="Genomic_DNA"/>
</dbReference>
<dbReference type="PANTHER" id="PTHR11455:SF22">
    <property type="entry name" value="CRYPTOCHROME DASH"/>
    <property type="match status" value="1"/>
</dbReference>
<dbReference type="Pfam" id="PF00875">
    <property type="entry name" value="DNA_photolyase"/>
    <property type="match status" value="1"/>
</dbReference>
<dbReference type="PRINTS" id="PR00147">
    <property type="entry name" value="DNAPHOTLYASE"/>
</dbReference>
<dbReference type="SUPFAM" id="SSF48173">
    <property type="entry name" value="Cryptochrome/photolyase FAD-binding domain"/>
    <property type="match status" value="1"/>
</dbReference>
<accession>A0A1T5EYN7</accession>
<dbReference type="NCBIfam" id="TIGR02765">
    <property type="entry name" value="crypto_DASH"/>
    <property type="match status" value="1"/>
</dbReference>
<dbReference type="InterPro" id="IPR014729">
    <property type="entry name" value="Rossmann-like_a/b/a_fold"/>
</dbReference>
<dbReference type="RefSeq" id="WP_079718277.1">
    <property type="nucleotide sequence ID" value="NZ_FUYS01000012.1"/>
</dbReference>
<dbReference type="Gene3D" id="1.10.579.10">
    <property type="entry name" value="DNA Cyclobutane Dipyrimidine Photolyase, subunit A, domain 3"/>
    <property type="match status" value="1"/>
</dbReference>
<reference evidence="8 9" key="1">
    <citation type="submission" date="2017-02" db="EMBL/GenBank/DDBJ databases">
        <authorList>
            <person name="Peterson S.W."/>
        </authorList>
    </citation>
    <scope>NUCLEOTIDE SEQUENCE [LARGE SCALE GENOMIC DNA]</scope>
    <source>
        <strain evidence="8 9">DSM 22899</strain>
    </source>
</reference>
<comment type="cofactor">
    <cofactor evidence="6">
        <name>(6R)-5,10-methylene-5,6,7,8-tetrahydrofolate</name>
        <dbReference type="ChEBI" id="CHEBI:15636"/>
    </cofactor>
    <text evidence="6">Binds 1 5,10-methenyltetrahydrofolate (MTHF) per subunit.</text>
</comment>
<evidence type="ECO:0000313" key="9">
    <source>
        <dbReference type="Proteomes" id="UP000190541"/>
    </source>
</evidence>
<dbReference type="InterPro" id="IPR002081">
    <property type="entry name" value="Cryptochrome/DNA_photolyase_1"/>
</dbReference>
<dbReference type="PROSITE" id="PS51645">
    <property type="entry name" value="PHR_CRY_ALPHA_BETA"/>
    <property type="match status" value="1"/>
</dbReference>
<dbReference type="Gene3D" id="1.25.40.80">
    <property type="match status" value="1"/>
</dbReference>